<dbReference type="SUPFAM" id="SSF89447">
    <property type="entry name" value="AbrB/MazE/MraZ-like"/>
    <property type="match status" value="1"/>
</dbReference>
<dbReference type="Gene3D" id="3.40.1550.20">
    <property type="entry name" value="Transcriptional regulator MraZ domain"/>
    <property type="match status" value="1"/>
</dbReference>
<gene>
    <name evidence="7" type="primary">mraZ</name>
    <name evidence="9" type="ORF">AC731_018490</name>
</gene>
<dbReference type="GO" id="GO:0000976">
    <property type="term" value="F:transcription cis-regulatory region binding"/>
    <property type="evidence" value="ECO:0007669"/>
    <property type="project" value="TreeGrafter"/>
</dbReference>
<dbReference type="HAMAP" id="MF_01008">
    <property type="entry name" value="MraZ"/>
    <property type="match status" value="1"/>
</dbReference>
<feature type="domain" description="SpoVT-AbrB" evidence="8">
    <location>
        <begin position="79"/>
        <end position="122"/>
    </location>
</feature>
<dbReference type="AlphaFoldDB" id="A0A127K9X3"/>
<keyword evidence="5 7" id="KW-0238">DNA-binding</keyword>
<dbReference type="STRING" id="1134435.AC731_018490"/>
<dbReference type="CDD" id="cd16320">
    <property type="entry name" value="MraZ_N"/>
    <property type="match status" value="1"/>
</dbReference>
<evidence type="ECO:0000256" key="6">
    <source>
        <dbReference type="ARBA" id="ARBA00023163"/>
    </source>
</evidence>
<dbReference type="GO" id="GO:0009295">
    <property type="term" value="C:nucleoid"/>
    <property type="evidence" value="ECO:0007669"/>
    <property type="project" value="UniProtKB-SubCell"/>
</dbReference>
<accession>A0A127K9X3</accession>
<dbReference type="InterPro" id="IPR038619">
    <property type="entry name" value="MraZ_sf"/>
</dbReference>
<dbReference type="KEGG" id="thu:AC731_018490"/>
<feature type="domain" description="SpoVT-AbrB" evidence="8">
    <location>
        <begin position="5"/>
        <end position="50"/>
    </location>
</feature>
<dbReference type="Proteomes" id="UP000036902">
    <property type="component" value="Chromosome"/>
</dbReference>
<evidence type="ECO:0000256" key="7">
    <source>
        <dbReference type="HAMAP-Rule" id="MF_01008"/>
    </source>
</evidence>
<dbReference type="GO" id="GO:0005737">
    <property type="term" value="C:cytoplasm"/>
    <property type="evidence" value="ECO:0007669"/>
    <property type="project" value="UniProtKB-UniRule"/>
</dbReference>
<dbReference type="InterPro" id="IPR003444">
    <property type="entry name" value="MraZ"/>
</dbReference>
<keyword evidence="6 7" id="KW-0804">Transcription</keyword>
<keyword evidence="3" id="KW-0677">Repeat</keyword>
<dbReference type="InterPro" id="IPR020603">
    <property type="entry name" value="MraZ_dom"/>
</dbReference>
<dbReference type="CDD" id="cd16321">
    <property type="entry name" value="MraZ_C"/>
    <property type="match status" value="1"/>
</dbReference>
<protein>
    <recommendedName>
        <fullName evidence="1 7">Transcriptional regulator MraZ</fullName>
    </recommendedName>
</protein>
<evidence type="ECO:0000259" key="8">
    <source>
        <dbReference type="PROSITE" id="PS51740"/>
    </source>
</evidence>
<reference evidence="10" key="1">
    <citation type="submission" date="2016-03" db="EMBL/GenBank/DDBJ databases">
        <authorList>
            <person name="Ma C."/>
            <person name="Zhou S."/>
            <person name="Yang G."/>
        </authorList>
    </citation>
    <scope>NUCLEOTIDE SEQUENCE [LARGE SCALE GENOMIC DNA]</scope>
    <source>
        <strain evidence="10">SgZ-1</strain>
    </source>
</reference>
<evidence type="ECO:0000256" key="4">
    <source>
        <dbReference type="ARBA" id="ARBA00023015"/>
    </source>
</evidence>
<comment type="subunit">
    <text evidence="7">Forms oligomers.</text>
</comment>
<dbReference type="PANTHER" id="PTHR34701:SF1">
    <property type="entry name" value="TRANSCRIPTIONAL REGULATOR MRAZ"/>
    <property type="match status" value="1"/>
</dbReference>
<evidence type="ECO:0000256" key="3">
    <source>
        <dbReference type="ARBA" id="ARBA00022737"/>
    </source>
</evidence>
<dbReference type="PROSITE" id="PS51740">
    <property type="entry name" value="SPOVT_ABRB"/>
    <property type="match status" value="2"/>
</dbReference>
<evidence type="ECO:0000313" key="9">
    <source>
        <dbReference type="EMBL" id="AMO38759.1"/>
    </source>
</evidence>
<keyword evidence="4 7" id="KW-0805">Transcription regulation</keyword>
<dbReference type="GO" id="GO:2000143">
    <property type="term" value="P:negative regulation of DNA-templated transcription initiation"/>
    <property type="evidence" value="ECO:0007669"/>
    <property type="project" value="TreeGrafter"/>
</dbReference>
<evidence type="ECO:0000256" key="2">
    <source>
        <dbReference type="ARBA" id="ARBA00022490"/>
    </source>
</evidence>
<proteinExistence type="inferred from homology"/>
<comment type="similarity">
    <text evidence="7">Belongs to the MraZ family.</text>
</comment>
<dbReference type="PANTHER" id="PTHR34701">
    <property type="entry name" value="TRANSCRIPTIONAL REGULATOR MRAZ"/>
    <property type="match status" value="1"/>
</dbReference>
<dbReference type="InterPro" id="IPR037914">
    <property type="entry name" value="SpoVT-AbrB_sf"/>
</dbReference>
<dbReference type="Pfam" id="PF02381">
    <property type="entry name" value="MraZ"/>
    <property type="match status" value="2"/>
</dbReference>
<dbReference type="NCBIfam" id="TIGR00242">
    <property type="entry name" value="division/cell wall cluster transcriptional repressor MraZ"/>
    <property type="match status" value="1"/>
</dbReference>
<dbReference type="RefSeq" id="WP_048708369.1">
    <property type="nucleotide sequence ID" value="NZ_CP014646.1"/>
</dbReference>
<evidence type="ECO:0000256" key="5">
    <source>
        <dbReference type="ARBA" id="ARBA00023125"/>
    </source>
</evidence>
<dbReference type="GO" id="GO:0003700">
    <property type="term" value="F:DNA-binding transcription factor activity"/>
    <property type="evidence" value="ECO:0007669"/>
    <property type="project" value="UniProtKB-UniRule"/>
</dbReference>
<name>A0A127K9X3_9RHOO</name>
<comment type="subcellular location">
    <subcellularLocation>
        <location evidence="7">Cytoplasm</location>
        <location evidence="7">Nucleoid</location>
    </subcellularLocation>
</comment>
<evidence type="ECO:0000313" key="10">
    <source>
        <dbReference type="Proteomes" id="UP000036902"/>
    </source>
</evidence>
<sequence>MFQGAAALNLDAKGRLAIPARHRDALAVENGQVVLTAHPHGCLLVYPVPAWVPIRDKVLAAPGLDPTSAMLKRLLVGFAQEEALDASGRVLVASSLRQFAKLDKQVWLVGQGSHFELWSDEGWQKQQEAMLALMNTGLPPGFESLAL</sequence>
<dbReference type="InterPro" id="IPR035642">
    <property type="entry name" value="MraZ_N"/>
</dbReference>
<dbReference type="InterPro" id="IPR007159">
    <property type="entry name" value="SpoVT-AbrB_dom"/>
</dbReference>
<organism evidence="9 10">
    <name type="scientific">Thauera humireducens</name>
    <dbReference type="NCBI Taxonomy" id="1134435"/>
    <lineage>
        <taxon>Bacteria</taxon>
        <taxon>Pseudomonadati</taxon>
        <taxon>Pseudomonadota</taxon>
        <taxon>Betaproteobacteria</taxon>
        <taxon>Rhodocyclales</taxon>
        <taxon>Zoogloeaceae</taxon>
        <taxon>Thauera</taxon>
    </lineage>
</organism>
<keyword evidence="2 7" id="KW-0963">Cytoplasm</keyword>
<evidence type="ECO:0000256" key="1">
    <source>
        <dbReference type="ARBA" id="ARBA00013860"/>
    </source>
</evidence>
<dbReference type="EMBL" id="CP014646">
    <property type="protein sequence ID" value="AMO38759.1"/>
    <property type="molecule type" value="Genomic_DNA"/>
</dbReference>
<keyword evidence="10" id="KW-1185">Reference proteome</keyword>
<dbReference type="InterPro" id="IPR035644">
    <property type="entry name" value="MraZ_C"/>
</dbReference>